<comment type="similarity">
    <text evidence="2">Belongs to the SNF7 family.</text>
</comment>
<keyword evidence="3" id="KW-0967">Endosome</keyword>
<evidence type="ECO:0000256" key="5">
    <source>
        <dbReference type="SAM" id="MobiDB-lite"/>
    </source>
</evidence>
<dbReference type="VEuPathDB" id="VectorBase:PPAI002375"/>
<feature type="coiled-coil region" evidence="4">
    <location>
        <begin position="99"/>
        <end position="126"/>
    </location>
</feature>
<dbReference type="PANTHER" id="PTHR22761">
    <property type="entry name" value="CHARGED MULTIVESICULAR BODY PROTEIN"/>
    <property type="match status" value="1"/>
</dbReference>
<evidence type="ECO:0000256" key="3">
    <source>
        <dbReference type="ARBA" id="ARBA00022753"/>
    </source>
</evidence>
<protein>
    <submittedName>
        <fullName evidence="6">Uncharacterized protein</fullName>
    </submittedName>
</protein>
<dbReference type="EnsemblMetazoa" id="PPAI002375-RA">
    <property type="protein sequence ID" value="PPAI002375-PA"/>
    <property type="gene ID" value="PPAI002375"/>
</dbReference>
<dbReference type="InterPro" id="IPR005024">
    <property type="entry name" value="Snf7_fam"/>
</dbReference>
<keyword evidence="4" id="KW-0175">Coiled coil</keyword>
<dbReference type="Gene3D" id="1.10.287.1060">
    <property type="entry name" value="ESAT-6-like"/>
    <property type="match status" value="1"/>
</dbReference>
<proteinExistence type="inferred from homology"/>
<name>A0A1B0EW30_PHLPP</name>
<dbReference type="GO" id="GO:0005771">
    <property type="term" value="C:multivesicular body"/>
    <property type="evidence" value="ECO:0007669"/>
    <property type="project" value="TreeGrafter"/>
</dbReference>
<dbReference type="GO" id="GO:0000815">
    <property type="term" value="C:ESCRT III complex"/>
    <property type="evidence" value="ECO:0007669"/>
    <property type="project" value="TreeGrafter"/>
</dbReference>
<dbReference type="Pfam" id="PF03357">
    <property type="entry name" value="Snf7"/>
    <property type="match status" value="1"/>
</dbReference>
<evidence type="ECO:0000313" key="7">
    <source>
        <dbReference type="Proteomes" id="UP000092462"/>
    </source>
</evidence>
<feature type="region of interest" description="Disordered" evidence="5">
    <location>
        <begin position="258"/>
        <end position="279"/>
    </location>
</feature>
<reference evidence="6" key="1">
    <citation type="submission" date="2022-08" db="UniProtKB">
        <authorList>
            <consortium name="EnsemblMetazoa"/>
        </authorList>
    </citation>
    <scope>IDENTIFICATION</scope>
    <source>
        <strain evidence="6">Israel</strain>
    </source>
</reference>
<organism evidence="6 7">
    <name type="scientific">Phlebotomus papatasi</name>
    <name type="common">Sandfly</name>
    <dbReference type="NCBI Taxonomy" id="29031"/>
    <lineage>
        <taxon>Eukaryota</taxon>
        <taxon>Metazoa</taxon>
        <taxon>Ecdysozoa</taxon>
        <taxon>Arthropoda</taxon>
        <taxon>Hexapoda</taxon>
        <taxon>Insecta</taxon>
        <taxon>Pterygota</taxon>
        <taxon>Neoptera</taxon>
        <taxon>Endopterygota</taxon>
        <taxon>Diptera</taxon>
        <taxon>Nematocera</taxon>
        <taxon>Psychodoidea</taxon>
        <taxon>Psychodidae</taxon>
        <taxon>Phlebotomus</taxon>
        <taxon>Phlebotomus</taxon>
    </lineage>
</organism>
<dbReference type="GO" id="GO:0009898">
    <property type="term" value="C:cytoplasmic side of plasma membrane"/>
    <property type="evidence" value="ECO:0007669"/>
    <property type="project" value="TreeGrafter"/>
</dbReference>
<evidence type="ECO:0000256" key="1">
    <source>
        <dbReference type="ARBA" id="ARBA00004177"/>
    </source>
</evidence>
<dbReference type="GO" id="GO:0032511">
    <property type="term" value="P:late endosome to vacuole transport via multivesicular body sorting pathway"/>
    <property type="evidence" value="ECO:0007669"/>
    <property type="project" value="TreeGrafter"/>
</dbReference>
<evidence type="ECO:0000256" key="2">
    <source>
        <dbReference type="ARBA" id="ARBA00006190"/>
    </source>
</evidence>
<keyword evidence="7" id="KW-1185">Reference proteome</keyword>
<dbReference type="GO" id="GO:0006900">
    <property type="term" value="P:vesicle budding from membrane"/>
    <property type="evidence" value="ECO:0007669"/>
    <property type="project" value="TreeGrafter"/>
</dbReference>
<dbReference type="PANTHER" id="PTHR22761:SF10">
    <property type="entry name" value="GH13992P"/>
    <property type="match status" value="1"/>
</dbReference>
<evidence type="ECO:0000256" key="4">
    <source>
        <dbReference type="SAM" id="Coils"/>
    </source>
</evidence>
<dbReference type="EMBL" id="AJVK01024579">
    <property type="status" value="NOT_ANNOTATED_CDS"/>
    <property type="molecule type" value="Genomic_DNA"/>
</dbReference>
<accession>A0A1B0EW30</accession>
<sequence>MAFIVQEVVENQATKLQKMLQNRLISQSEAMRLAEESLSLSPEGFVLAIHALLCQQKVATHCAPIGESEEVVLKFAVPGEKIQAISKIEYSIYRLEMMEQELMKKIDAQEESAKREEEKAREYIKKSNRNLAKFCLSRRNVFLKNLEKHTKAIMNIQEMLSKIHDVTLNKKILQTYKLGGKSLQDALKNSGITAEMVDQTVDEMREAIQVSDEVEAALGTDLSSPADNAELEQELANLLEEDAAQKIQDDDILRKLEALRIPEGSPSAHTPRQTETSQY</sequence>
<dbReference type="Proteomes" id="UP000092462">
    <property type="component" value="Unassembled WGS sequence"/>
</dbReference>
<dbReference type="AlphaFoldDB" id="A0A1B0EW30"/>
<feature type="compositionally biased region" description="Polar residues" evidence="5">
    <location>
        <begin position="267"/>
        <end position="279"/>
    </location>
</feature>
<evidence type="ECO:0000313" key="6">
    <source>
        <dbReference type="EnsemblMetazoa" id="PPAI002375-PA"/>
    </source>
</evidence>
<comment type="subcellular location">
    <subcellularLocation>
        <location evidence="1">Endosome</location>
    </subcellularLocation>
</comment>
<dbReference type="VEuPathDB" id="VectorBase:PPAPM1_004953"/>